<name>A0AC61RFX9_9BACT</name>
<dbReference type="EMBL" id="SRYB01000015">
    <property type="protein sequence ID" value="TGY78265.1"/>
    <property type="molecule type" value="Genomic_DNA"/>
</dbReference>
<keyword evidence="2" id="KW-1185">Reference proteome</keyword>
<organism evidence="1 2">
    <name type="scientific">Lepagella muris</name>
    <dbReference type="NCBI Taxonomy" id="3032870"/>
    <lineage>
        <taxon>Bacteria</taxon>
        <taxon>Pseudomonadati</taxon>
        <taxon>Bacteroidota</taxon>
        <taxon>Bacteroidia</taxon>
        <taxon>Bacteroidales</taxon>
        <taxon>Muribaculaceae</taxon>
        <taxon>Lepagella</taxon>
    </lineage>
</organism>
<evidence type="ECO:0000313" key="1">
    <source>
        <dbReference type="EMBL" id="TGY78265.1"/>
    </source>
</evidence>
<accession>A0AC61RFX9</accession>
<evidence type="ECO:0000313" key="2">
    <source>
        <dbReference type="Proteomes" id="UP000306319"/>
    </source>
</evidence>
<comment type="caution">
    <text evidence="1">The sequence shown here is derived from an EMBL/GenBank/DDBJ whole genome shotgun (WGS) entry which is preliminary data.</text>
</comment>
<sequence>MKKAIHILCLAAAVMLTACGARNAAGANDAEASSATDSIATVIPKYAQGFHVKNSGDITLLDINDPENREAEKFHFALTDKDFIGEIPQGYKRINIPIESAICMTSLQLSNFLKLDIPEKVVGITSTRHLHNEKMNRQIKEGTTHKIGIEGNFDNEVIIAIDPDVIFVSPFKRGGYDAIRNVDIPLLPHLGYKELSPLGQAEWIKVVGLLTGNTAKANEIFSDIERRYLALKAMVDTVGVRPTVFSGEMRGGNWYAVGGKSFLAQLFRDAGGDYFLKDNTESGGITLDYETVYANASEADYWRIVNSFDGDFSYDALKKIDNRYTDFKAWKNKGVIYCNMNEVPFYERMPVEPEVVLADFIHVFHPDILPDHQPAYYHLLKK</sequence>
<dbReference type="Proteomes" id="UP000306319">
    <property type="component" value="Unassembled WGS sequence"/>
</dbReference>
<proteinExistence type="predicted"/>
<protein>
    <submittedName>
        <fullName evidence="1">Iron ABC transporter substrate-binding protein</fullName>
    </submittedName>
</protein>
<reference evidence="1" key="1">
    <citation type="submission" date="2019-04" db="EMBL/GenBank/DDBJ databases">
        <title>Microbes associate with the intestines of laboratory mice.</title>
        <authorList>
            <person name="Navarre W."/>
            <person name="Wong E."/>
            <person name="Huang K."/>
            <person name="Tropini C."/>
            <person name="Ng K."/>
            <person name="Yu B."/>
        </authorList>
    </citation>
    <scope>NUCLEOTIDE SEQUENCE</scope>
    <source>
        <strain evidence="1">NM04_E33</strain>
    </source>
</reference>
<gene>
    <name evidence="1" type="ORF">E5331_11230</name>
</gene>